<feature type="region of interest" description="LT domain" evidence="9">
    <location>
        <begin position="269"/>
        <end position="496"/>
    </location>
</feature>
<evidence type="ECO:0000256" key="9">
    <source>
        <dbReference type="HAMAP-Rule" id="MF_02016"/>
    </source>
</evidence>
<dbReference type="InterPro" id="IPR001638">
    <property type="entry name" value="Solute-binding_3/MltF_N"/>
</dbReference>
<feature type="active site" evidence="9">
    <location>
        <position position="313"/>
    </location>
</feature>
<comment type="caution">
    <text evidence="13">The sequence shown here is derived from an EMBL/GenBank/DDBJ whole genome shotgun (WGS) entry which is preliminary data.</text>
</comment>
<protein>
    <recommendedName>
        <fullName evidence="9">Membrane-bound lytic murein transglycosylase F</fullName>
        <ecNumber evidence="9">4.2.2.n1</ecNumber>
    </recommendedName>
    <alternativeName>
        <fullName evidence="9">Murein lyase F</fullName>
    </alternativeName>
</protein>
<evidence type="ECO:0000313" key="13">
    <source>
        <dbReference type="EMBL" id="GKX64007.1"/>
    </source>
</evidence>
<dbReference type="EMBL" id="BRLJ01000007">
    <property type="protein sequence ID" value="GKX64007.1"/>
    <property type="molecule type" value="Genomic_DNA"/>
</dbReference>
<accession>A0ABQ5LK63</accession>
<dbReference type="SUPFAM" id="SSF53955">
    <property type="entry name" value="Lysozyme-like"/>
    <property type="match status" value="1"/>
</dbReference>
<evidence type="ECO:0000256" key="4">
    <source>
        <dbReference type="ARBA" id="ARBA00022729"/>
    </source>
</evidence>
<dbReference type="InterPro" id="IPR023703">
    <property type="entry name" value="MltF"/>
</dbReference>
<comment type="similarity">
    <text evidence="3">Belongs to the bacterial solute-binding protein 3 family.</text>
</comment>
<comment type="similarity">
    <text evidence="2">Belongs to the transglycosylase Slt family.</text>
</comment>
<dbReference type="InterPro" id="IPR008258">
    <property type="entry name" value="Transglycosylase_SLT_dom_1"/>
</dbReference>
<evidence type="ECO:0000256" key="5">
    <source>
        <dbReference type="ARBA" id="ARBA00023136"/>
    </source>
</evidence>
<dbReference type="PROSITE" id="PS00922">
    <property type="entry name" value="TRANSGLYCOSYLASE"/>
    <property type="match status" value="1"/>
</dbReference>
<comment type="subcellular location">
    <subcellularLocation>
        <location evidence="9">Cell outer membrane</location>
        <topology evidence="9">Peripheral membrane protein</topology>
    </subcellularLocation>
    <text evidence="9">Attached to the inner leaflet of the outer membrane.</text>
</comment>
<dbReference type="EC" id="4.2.2.n1" evidence="9"/>
<comment type="caution">
    <text evidence="9">Lacks conserved residue(s) required for the propagation of feature annotation.</text>
</comment>
<sequence length="496" mass="55940">MKPLKINYLFIGAVTLMLAVALWPALHWRNDDSTQLEKIKERGVLNIGTLNVAPYYYKSSNGVGGLDYELAKMFADYLGVKLNIETKHSITNLFTELENGNADMLAAGLIFNPERMKELNVGPAYYSVSQQLVYRQNTPRPQSLDNIKGGLTVVSGSASISTLHQLKKSKYPQLTWRATSSYSSVELLKQVAEGTLDYTIADSVTIAIIQRFSPNLAVAFDVTEEEPVMWYTRKTNDNSLNAAMLDFFNRITEDGSLSKLEEKYLGHVGEFDYVDTKTFLSAIDNVLPTLKPLFKKYAKEIDWRLAAAIAYQESHWNPTATSPTGVRGIMMLTRNTADSLGVTDRLDPEQSIRGGIAYLEQLMEKIPATIPEEEKIWFALIAYNMGFAHMLDARSLTSKQGGDPNSWADVKKRLAMLTQKQYYSQTRYGYARGYQAYQFVENIRRYQISLMGYLEEKENQTAKALLAAAKEAEMGSSYPTVNPKLIQQKHPRQPEK</sequence>
<dbReference type="SUPFAM" id="SSF53850">
    <property type="entry name" value="Periplasmic binding protein-like II"/>
    <property type="match status" value="1"/>
</dbReference>
<dbReference type="PANTHER" id="PTHR35936:SF32">
    <property type="entry name" value="MEMBRANE-BOUND LYTIC MUREIN TRANSGLYCOSYLASE F"/>
    <property type="match status" value="1"/>
</dbReference>
<dbReference type="RefSeq" id="WP_261822170.1">
    <property type="nucleotide sequence ID" value="NZ_BRLJ01000007.1"/>
</dbReference>
<evidence type="ECO:0000256" key="3">
    <source>
        <dbReference type="ARBA" id="ARBA00010333"/>
    </source>
</evidence>
<name>A0ABQ5LK63_9GAMM</name>
<dbReference type="InterPro" id="IPR000189">
    <property type="entry name" value="Transglyc_AS"/>
</dbReference>
<feature type="region of interest" description="Disordered" evidence="10">
    <location>
        <begin position="473"/>
        <end position="496"/>
    </location>
</feature>
<evidence type="ECO:0000256" key="7">
    <source>
        <dbReference type="ARBA" id="ARBA00023239"/>
    </source>
</evidence>
<dbReference type="Gene3D" id="1.10.530.10">
    <property type="match status" value="1"/>
</dbReference>
<evidence type="ECO:0000256" key="1">
    <source>
        <dbReference type="ARBA" id="ARBA00001420"/>
    </source>
</evidence>
<proteinExistence type="inferred from homology"/>
<comment type="similarity">
    <text evidence="9">In the N-terminal section; belongs to the bacterial solute-binding protein 3 family.</text>
</comment>
<comment type="domain">
    <text evidence="9">The N-terminal domain does not have lytic activity and probably modulates enzymatic activity. The C-terminal domain is the catalytic active domain.</text>
</comment>
<feature type="domain" description="Solute-binding protein family 3/N-terminal" evidence="12">
    <location>
        <begin position="44"/>
        <end position="268"/>
    </location>
</feature>
<dbReference type="NCBIfam" id="NF008112">
    <property type="entry name" value="PRK10859.1"/>
    <property type="match status" value="1"/>
</dbReference>
<evidence type="ECO:0000256" key="11">
    <source>
        <dbReference type="SAM" id="Phobius"/>
    </source>
</evidence>
<dbReference type="HAMAP" id="MF_02016">
    <property type="entry name" value="MltF"/>
    <property type="match status" value="1"/>
</dbReference>
<keyword evidence="14" id="KW-1185">Reference proteome</keyword>
<dbReference type="CDD" id="cd01009">
    <property type="entry name" value="PBP2_YfhD_N"/>
    <property type="match status" value="1"/>
</dbReference>
<dbReference type="Pfam" id="PF00497">
    <property type="entry name" value="SBP_bac_3"/>
    <property type="match status" value="1"/>
</dbReference>
<keyword evidence="5 9" id="KW-0472">Membrane</keyword>
<evidence type="ECO:0000259" key="12">
    <source>
        <dbReference type="SMART" id="SM00062"/>
    </source>
</evidence>
<dbReference type="Gene3D" id="3.40.190.10">
    <property type="entry name" value="Periplasmic binding protein-like II"/>
    <property type="match status" value="2"/>
</dbReference>
<dbReference type="SMART" id="SM00062">
    <property type="entry name" value="PBPb"/>
    <property type="match status" value="1"/>
</dbReference>
<comment type="function">
    <text evidence="9">Murein-degrading enzyme that degrades murein glycan strands and insoluble, high-molecular weight murein sacculi, with the concomitant formation of a 1,6-anhydromuramoyl product. Lytic transglycosylases (LTs) play an integral role in the metabolism of the peptidoglycan (PG) sacculus. Their lytic action creates space within the PG sacculus to allow for its expansion as well as for the insertion of various structures such as secretion systems and flagella.</text>
</comment>
<feature type="transmembrane region" description="Helical" evidence="11">
    <location>
        <begin position="7"/>
        <end position="26"/>
    </location>
</feature>
<keyword evidence="8 9" id="KW-0961">Cell wall biogenesis/degradation</keyword>
<evidence type="ECO:0000256" key="6">
    <source>
        <dbReference type="ARBA" id="ARBA00023237"/>
    </source>
</evidence>
<dbReference type="Pfam" id="PF01464">
    <property type="entry name" value="SLT"/>
    <property type="match status" value="1"/>
</dbReference>
<keyword evidence="7 9" id="KW-0456">Lyase</keyword>
<feature type="compositionally biased region" description="Basic residues" evidence="10">
    <location>
        <begin position="487"/>
        <end position="496"/>
    </location>
</feature>
<keyword evidence="6 9" id="KW-0998">Cell outer membrane</keyword>
<evidence type="ECO:0000256" key="8">
    <source>
        <dbReference type="ARBA" id="ARBA00023316"/>
    </source>
</evidence>
<evidence type="ECO:0000313" key="14">
    <source>
        <dbReference type="Proteomes" id="UP001059610"/>
    </source>
</evidence>
<dbReference type="Proteomes" id="UP001059610">
    <property type="component" value="Unassembled WGS sequence"/>
</dbReference>
<keyword evidence="11" id="KW-0812">Transmembrane</keyword>
<evidence type="ECO:0000256" key="10">
    <source>
        <dbReference type="SAM" id="MobiDB-lite"/>
    </source>
</evidence>
<comment type="catalytic activity">
    <reaction evidence="1 9">
        <text>Exolytic cleavage of the (1-&gt;4)-beta-glycosidic linkage between N-acetylmuramic acid (MurNAc) and N-acetylglucosamine (GlcNAc) residues in peptidoglycan, from either the reducing or the non-reducing ends of the peptidoglycan chains, with concomitant formation of a 1,6-anhydrobond in the MurNAc residue.</text>
        <dbReference type="EC" id="4.2.2.n1"/>
    </reaction>
</comment>
<gene>
    <name evidence="9 13" type="primary">mltF</name>
    <name evidence="13" type="ORF">SOASR032_25760</name>
</gene>
<keyword evidence="4 9" id="KW-0732">Signal</keyword>
<evidence type="ECO:0000256" key="2">
    <source>
        <dbReference type="ARBA" id="ARBA00007734"/>
    </source>
</evidence>
<keyword evidence="11" id="KW-1133">Transmembrane helix</keyword>
<reference evidence="13" key="1">
    <citation type="submission" date="2022-06" db="EMBL/GenBank/DDBJ databases">
        <title>Draft genome sequences of Pragia fontium str. JCM24417.</title>
        <authorList>
            <person name="Wakabayashi Y."/>
            <person name="Kojima K."/>
        </authorList>
    </citation>
    <scope>NUCLEOTIDE SEQUENCE</scope>
    <source>
        <strain evidence="13">JCM 24417</strain>
    </source>
</reference>
<comment type="similarity">
    <text evidence="9">In the C-terminal section; belongs to the transglycosylase Slt family.</text>
</comment>
<dbReference type="CDD" id="cd13403">
    <property type="entry name" value="MLTF-like"/>
    <property type="match status" value="1"/>
</dbReference>
<dbReference type="PANTHER" id="PTHR35936">
    <property type="entry name" value="MEMBRANE-BOUND LYTIC MUREIN TRANSGLYCOSYLASE F"/>
    <property type="match status" value="1"/>
</dbReference>
<dbReference type="InterPro" id="IPR023346">
    <property type="entry name" value="Lysozyme-like_dom_sf"/>
</dbReference>
<organism evidence="13 14">
    <name type="scientific">Pragia fontium</name>
    <dbReference type="NCBI Taxonomy" id="82985"/>
    <lineage>
        <taxon>Bacteria</taxon>
        <taxon>Pseudomonadati</taxon>
        <taxon>Pseudomonadota</taxon>
        <taxon>Gammaproteobacteria</taxon>
        <taxon>Enterobacterales</taxon>
        <taxon>Budviciaceae</taxon>
        <taxon>Pragia</taxon>
    </lineage>
</organism>